<dbReference type="InterPro" id="IPR000084">
    <property type="entry name" value="PE-PGRS_N"/>
</dbReference>
<dbReference type="Gene3D" id="1.10.287.850">
    <property type="entry name" value="HP0062-like domain"/>
    <property type="match status" value="1"/>
</dbReference>
<accession>A0A1A3KMK3</accession>
<evidence type="ECO:0000313" key="3">
    <source>
        <dbReference type="Proteomes" id="UP000093925"/>
    </source>
</evidence>
<organism evidence="2 3">
    <name type="scientific">Mycobacterium asiaticum</name>
    <dbReference type="NCBI Taxonomy" id="1790"/>
    <lineage>
        <taxon>Bacteria</taxon>
        <taxon>Bacillati</taxon>
        <taxon>Actinomycetota</taxon>
        <taxon>Actinomycetes</taxon>
        <taxon>Mycobacteriales</taxon>
        <taxon>Mycobacteriaceae</taxon>
        <taxon>Mycobacterium</taxon>
    </lineage>
</organism>
<gene>
    <name evidence="2" type="ORF">A5640_01210</name>
</gene>
<dbReference type="InterPro" id="IPR038332">
    <property type="entry name" value="PPE_sf"/>
</dbReference>
<proteinExistence type="predicted"/>
<sequence length="146" mass="14466">MASLVIAAPEALATAAADLGQIGDAIRLATAAAAPLTIGILPAAADEVSAAIGRLFGTWGAEFQALNAQTALWHAEFARLVQSGGHAYAMTEAAAVSSLGELQQTLQALAASPFTPIKDLTGRPLFGNGANGVQGTGQAGGAGGWL</sequence>
<dbReference type="RefSeq" id="WP_065139909.1">
    <property type="nucleotide sequence ID" value="NZ_LZLM01000061.1"/>
</dbReference>
<feature type="domain" description="PE" evidence="1">
    <location>
        <begin position="5"/>
        <end position="95"/>
    </location>
</feature>
<dbReference type="Proteomes" id="UP000093925">
    <property type="component" value="Unassembled WGS sequence"/>
</dbReference>
<protein>
    <recommendedName>
        <fullName evidence="1">PE domain-containing protein</fullName>
    </recommendedName>
</protein>
<evidence type="ECO:0000259" key="1">
    <source>
        <dbReference type="Pfam" id="PF00934"/>
    </source>
</evidence>
<dbReference type="Pfam" id="PF00934">
    <property type="entry name" value="PE"/>
    <property type="match status" value="1"/>
</dbReference>
<dbReference type="EMBL" id="LZLM01000061">
    <property type="protein sequence ID" value="OBJ86260.1"/>
    <property type="molecule type" value="Genomic_DNA"/>
</dbReference>
<dbReference type="AlphaFoldDB" id="A0A1A3KMK3"/>
<evidence type="ECO:0000313" key="2">
    <source>
        <dbReference type="EMBL" id="OBJ86260.1"/>
    </source>
</evidence>
<name>A0A1A3KMK3_MYCAS</name>
<reference evidence="2 3" key="1">
    <citation type="submission" date="2016-06" db="EMBL/GenBank/DDBJ databases">
        <authorList>
            <person name="Kjaerup R.B."/>
            <person name="Dalgaard T.S."/>
            <person name="Juul-Madsen H.R."/>
        </authorList>
    </citation>
    <scope>NUCLEOTIDE SEQUENCE [LARGE SCALE GENOMIC DNA]</scope>
    <source>
        <strain evidence="2 3">1276495.2</strain>
    </source>
</reference>
<dbReference type="SUPFAM" id="SSF140459">
    <property type="entry name" value="PE/PPE dimer-like"/>
    <property type="match status" value="1"/>
</dbReference>
<comment type="caution">
    <text evidence="2">The sequence shown here is derived from an EMBL/GenBank/DDBJ whole genome shotgun (WGS) entry which is preliminary data.</text>
</comment>